<keyword evidence="1" id="KW-1133">Transmembrane helix</keyword>
<keyword evidence="3" id="KW-1185">Reference proteome</keyword>
<accession>A0A7X6HFL0</accession>
<evidence type="ECO:0000313" key="3">
    <source>
        <dbReference type="Proteomes" id="UP000544090"/>
    </source>
</evidence>
<keyword evidence="1" id="KW-0812">Transmembrane</keyword>
<feature type="transmembrane region" description="Helical" evidence="1">
    <location>
        <begin position="118"/>
        <end position="138"/>
    </location>
</feature>
<feature type="transmembrane region" description="Helical" evidence="1">
    <location>
        <begin position="145"/>
        <end position="164"/>
    </location>
</feature>
<dbReference type="Proteomes" id="UP000544090">
    <property type="component" value="Unassembled WGS sequence"/>
</dbReference>
<evidence type="ECO:0000256" key="1">
    <source>
        <dbReference type="SAM" id="Phobius"/>
    </source>
</evidence>
<sequence>MLLALIRGQQQRAREATEPSGGLLFGVWGLAWLAGYLVLFLGWMPAAGTPAGWAFFVFAGLLAAAMVFTGIHIGRRSAGVRGDSAVTGTLYGWSWAVSFAAVFLILTGVARAGATVEVMSVLANSLCCLVVAALYMAGGVIWREWRMFALGAWIALISGAAAMAGAPAGYLVMAVAGGGGMLLAAAADLVNRRRERSRAAVVPG</sequence>
<feature type="transmembrane region" description="Helical" evidence="1">
    <location>
        <begin position="170"/>
        <end position="190"/>
    </location>
</feature>
<protein>
    <submittedName>
        <fullName evidence="2">Uncharacterized protein</fullName>
    </submittedName>
</protein>
<dbReference type="RefSeq" id="WP_168488220.1">
    <property type="nucleotide sequence ID" value="NZ_JAAZSQ010000020.1"/>
</dbReference>
<feature type="transmembrane region" description="Helical" evidence="1">
    <location>
        <begin position="21"/>
        <end position="44"/>
    </location>
</feature>
<gene>
    <name evidence="2" type="ORF">HGG74_16770</name>
</gene>
<feature type="transmembrane region" description="Helical" evidence="1">
    <location>
        <begin position="50"/>
        <end position="73"/>
    </location>
</feature>
<feature type="transmembrane region" description="Helical" evidence="1">
    <location>
        <begin position="85"/>
        <end position="106"/>
    </location>
</feature>
<evidence type="ECO:0000313" key="2">
    <source>
        <dbReference type="EMBL" id="NKX56156.1"/>
    </source>
</evidence>
<dbReference type="AlphaFoldDB" id="A0A7X6HFL0"/>
<reference evidence="2 3" key="1">
    <citation type="submission" date="2020-04" db="EMBL/GenBank/DDBJ databases">
        <title>Arthrobacter sp. nov.</title>
        <authorList>
            <person name="Liu S."/>
        </authorList>
    </citation>
    <scope>NUCLEOTIDE SEQUENCE [LARGE SCALE GENOMIC DNA]</scope>
    <source>
        <strain evidence="2 3">E918</strain>
    </source>
</reference>
<organism evidence="2 3">
    <name type="scientific">Arthrobacter mobilis</name>
    <dbReference type="NCBI Taxonomy" id="2724944"/>
    <lineage>
        <taxon>Bacteria</taxon>
        <taxon>Bacillati</taxon>
        <taxon>Actinomycetota</taxon>
        <taxon>Actinomycetes</taxon>
        <taxon>Micrococcales</taxon>
        <taxon>Micrococcaceae</taxon>
        <taxon>Arthrobacter</taxon>
    </lineage>
</organism>
<dbReference type="EMBL" id="JAAZSQ010000020">
    <property type="protein sequence ID" value="NKX56156.1"/>
    <property type="molecule type" value="Genomic_DNA"/>
</dbReference>
<name>A0A7X6HFL0_9MICC</name>
<comment type="caution">
    <text evidence="2">The sequence shown here is derived from an EMBL/GenBank/DDBJ whole genome shotgun (WGS) entry which is preliminary data.</text>
</comment>
<proteinExistence type="predicted"/>
<keyword evidence="1" id="KW-0472">Membrane</keyword>